<dbReference type="InterPro" id="IPR036415">
    <property type="entry name" value="Lamin_tail_dom_sf"/>
</dbReference>
<dbReference type="InterPro" id="IPR044016">
    <property type="entry name" value="Big_13"/>
</dbReference>
<feature type="non-terminal residue" evidence="3">
    <location>
        <position position="1123"/>
    </location>
</feature>
<dbReference type="InterPro" id="IPR011050">
    <property type="entry name" value="Pectin_lyase_fold/virulence"/>
</dbReference>
<evidence type="ECO:0000259" key="2">
    <source>
        <dbReference type="PROSITE" id="PS51841"/>
    </source>
</evidence>
<dbReference type="RefSeq" id="WP_283762953.1">
    <property type="nucleotide sequence ID" value="NZ_JAQPOK010000090.1"/>
</dbReference>
<proteinExistence type="predicted"/>
<evidence type="ECO:0000313" key="4">
    <source>
        <dbReference type="Proteomes" id="UP001231370"/>
    </source>
</evidence>
<dbReference type="EMBL" id="JAQPOK010000090">
    <property type="protein sequence ID" value="MDJ1179647.1"/>
    <property type="molecule type" value="Genomic_DNA"/>
</dbReference>
<dbReference type="PANTHER" id="PTHR37397">
    <property type="entry name" value="SI:CH211-183D21.1"/>
    <property type="match status" value="1"/>
</dbReference>
<dbReference type="SUPFAM" id="SSF74853">
    <property type="entry name" value="Lamin A/C globular tail domain"/>
    <property type="match status" value="1"/>
</dbReference>
<dbReference type="InterPro" id="IPR059226">
    <property type="entry name" value="Choice_anch_Q_dom"/>
</dbReference>
<comment type="caution">
    <text evidence="3">The sequence shown here is derived from an EMBL/GenBank/DDBJ whole genome shotgun (WGS) entry which is preliminary data.</text>
</comment>
<gene>
    <name evidence="3" type="ORF">PJF56_12305</name>
</gene>
<feature type="region of interest" description="Disordered" evidence="1">
    <location>
        <begin position="1029"/>
        <end position="1065"/>
    </location>
</feature>
<dbReference type="InterPro" id="IPR001322">
    <property type="entry name" value="Lamin_tail_dom"/>
</dbReference>
<dbReference type="Pfam" id="PF19077">
    <property type="entry name" value="Big_13"/>
    <property type="match status" value="1"/>
</dbReference>
<name>A0ABT7BLL1_9CYAN</name>
<sequence length="1123" mass="113214">MSLIDNTTAQWMTNSPIGNNNHYLNNNFSTAGNPFAGTIDGGPVEYRASDGVVVNSYNNFGDGAKSALELGSYIFFTGDDTQGIRRIDNDWSSNLTTYQATTEKTESITTDGTSIYGNDDVNRDQIIKWSVTNNPTSFTLTQQWQQDVGTGGRFRGISYFDHGSGDDYIYASDGGNTTGDNIFAFDADLGTATAVNFNNTAITVPGTDLVYQAIAHEVGGRKLLMAATTSELHVWDMLSPTTTISATPTETYTIAAGTNQLLDNGGSALGAGFLGASARGSQLFLGHGSQVLAYELAATALSTEVTNTNDSGTGSLRQALIHAAANPGADTITFTGATFADATDDTITLTSGELSYFSNAANDVTIQAPGNASLTVSGNNASRVFNFNSAAEITIDGLAIVDGNGSSGDGGGIFNSSTGTIDIINSTISGNGTGVDGGGIFNSSTGTVNVTNSTISGNGGGVGPGGGIFNFSTGTINVTNTIIAGNTAGSNPDVSGTFVSNGFNIIGDTTGSTGFGGTDITGVAANTVINTTLADNGGITQTHALIAGSPALDAGNNSDVPGTITTDQRGTSFARISNGTVDIGAYEQQVIPLVINEIDYDQPGTDTAEFIELKNIGSSPINLDPFDVLIINGTGGGATTAQTIDLPNVNLAAGDYYVISANAANVPNTDLDVTPDTNLIQNGAPDAVALVQGATVIDTVSYEGDTGAPYTEGTGVGLEDDPSVANHGISRVPDGTDTNNNSTDFTFQGITPGLANVLPNVAISSPPIAAASVLPNTTNHPLYQLDLAVTTANAQLTGATFTTAGTYVAGDITANSFELFYSTDTTFGNADDTSLGTQAVVTSGNTLPFTGLSQTINSGNTGTLFLVADIATGATAGNTLNIAAPTLSDITFTSASKTGTLSASGAQTFDALPTITSITSTTTDGTFGVGGTVNVTVNFSEAVTLAGGNLTLNLDSGGTLTITPFANANSASATYTVGAGENSTDLNSTGLTLAGGATLQDATANNVTLTIPGGQSLADNKALVIDTTAPAAPSTPDMTAATDTGSSNTDNITNDTTPTFTGTAEANSTVTLTSSVDGTVGTTTADGAGDWTLTASTLTEGNHNITATATDTAGNTSAASTAL</sequence>
<evidence type="ECO:0000256" key="1">
    <source>
        <dbReference type="SAM" id="MobiDB-lite"/>
    </source>
</evidence>
<dbReference type="PANTHER" id="PTHR37397:SF1">
    <property type="entry name" value="LTD DOMAIN-CONTAINING PROTEIN"/>
    <property type="match status" value="1"/>
</dbReference>
<dbReference type="Gene3D" id="2.60.40.10">
    <property type="entry name" value="Immunoglobulins"/>
    <property type="match status" value="1"/>
</dbReference>
<dbReference type="SUPFAM" id="SSF51126">
    <property type="entry name" value="Pectin lyase-like"/>
    <property type="match status" value="1"/>
</dbReference>
<dbReference type="Proteomes" id="UP001231370">
    <property type="component" value="Unassembled WGS sequence"/>
</dbReference>
<keyword evidence="4" id="KW-1185">Reference proteome</keyword>
<dbReference type="Pfam" id="PF00932">
    <property type="entry name" value="LTD"/>
    <property type="match status" value="1"/>
</dbReference>
<evidence type="ECO:0000313" key="3">
    <source>
        <dbReference type="EMBL" id="MDJ1179647.1"/>
    </source>
</evidence>
<organism evidence="3 4">
    <name type="scientific">Roseofilum halophilum BLCC-M91</name>
    <dbReference type="NCBI Taxonomy" id="3022259"/>
    <lineage>
        <taxon>Bacteria</taxon>
        <taxon>Bacillati</taxon>
        <taxon>Cyanobacteriota</taxon>
        <taxon>Cyanophyceae</taxon>
        <taxon>Desertifilales</taxon>
        <taxon>Desertifilaceae</taxon>
        <taxon>Roseofilum</taxon>
        <taxon>Roseofilum halophilum</taxon>
    </lineage>
</organism>
<dbReference type="InterPro" id="IPR013783">
    <property type="entry name" value="Ig-like_fold"/>
</dbReference>
<reference evidence="3 4" key="1">
    <citation type="submission" date="2023-01" db="EMBL/GenBank/DDBJ databases">
        <title>Novel diversity within Roseofilum (Cyanobacteria; Desertifilaceae) from marine benthic mats with descriptions of four novel species.</title>
        <authorList>
            <person name="Wang Y."/>
            <person name="Berthold D.E."/>
            <person name="Hu J."/>
            <person name="Lefler F.W."/>
            <person name="Laughinghouse H.D. IV."/>
        </authorList>
    </citation>
    <scope>NUCLEOTIDE SEQUENCE [LARGE SCALE GENOMIC DNA]</scope>
    <source>
        <strain evidence="3 4">BLCC-M91</strain>
    </source>
</reference>
<protein>
    <submittedName>
        <fullName evidence="3">Ig-like domain-containing protein</fullName>
    </submittedName>
</protein>
<accession>A0ABT7BLL1</accession>
<dbReference type="PROSITE" id="PS51841">
    <property type="entry name" value="LTD"/>
    <property type="match status" value="1"/>
</dbReference>
<feature type="compositionally biased region" description="Low complexity" evidence="1">
    <location>
        <begin position="1042"/>
        <end position="1065"/>
    </location>
</feature>
<dbReference type="NCBIfam" id="NF041518">
    <property type="entry name" value="choice_anch_Q"/>
    <property type="match status" value="1"/>
</dbReference>
<feature type="domain" description="LTD" evidence="2">
    <location>
        <begin position="569"/>
        <end position="704"/>
    </location>
</feature>